<evidence type="ECO:0000313" key="3">
    <source>
        <dbReference type="Proteomes" id="UP000034166"/>
    </source>
</evidence>
<protein>
    <submittedName>
        <fullName evidence="2">Uncharacterized protein</fullName>
    </submittedName>
</protein>
<keyword evidence="3" id="KW-1185">Reference proteome</keyword>
<gene>
    <name evidence="2" type="ORF">WQ57_21125</name>
</gene>
<keyword evidence="1" id="KW-1133">Transmembrane helix</keyword>
<dbReference type="OrthoDB" id="2878044at2"/>
<organism evidence="2 3">
    <name type="scientific">Mesobacillus campisalis</name>
    <dbReference type="NCBI Taxonomy" id="1408103"/>
    <lineage>
        <taxon>Bacteria</taxon>
        <taxon>Bacillati</taxon>
        <taxon>Bacillota</taxon>
        <taxon>Bacilli</taxon>
        <taxon>Bacillales</taxon>
        <taxon>Bacillaceae</taxon>
        <taxon>Mesobacillus</taxon>
    </lineage>
</organism>
<feature type="transmembrane region" description="Helical" evidence="1">
    <location>
        <begin position="6"/>
        <end position="23"/>
    </location>
</feature>
<dbReference type="AlphaFoldDB" id="A0A0M2SU10"/>
<keyword evidence="1" id="KW-0812">Transmembrane</keyword>
<dbReference type="PATRIC" id="fig|1408103.3.peg.4643"/>
<reference evidence="2 3" key="1">
    <citation type="submission" date="2015-04" db="EMBL/GenBank/DDBJ databases">
        <title>Taxonomic description and genome sequence of Bacillus campisalis sp. nov., a novel member of the genus Bacillus isolated from solar saltern.</title>
        <authorList>
            <person name="Mathan Kumar R."/>
            <person name="Kaur G."/>
            <person name="Kumar A."/>
            <person name="Singh N.K."/>
            <person name="Kaur N."/>
            <person name="Kumar N."/>
            <person name="Mayilraj S."/>
        </authorList>
    </citation>
    <scope>NUCLEOTIDE SEQUENCE [LARGE SCALE GENOMIC DNA]</scope>
    <source>
        <strain evidence="2 3">SA2-6</strain>
    </source>
</reference>
<evidence type="ECO:0000256" key="1">
    <source>
        <dbReference type="SAM" id="Phobius"/>
    </source>
</evidence>
<accession>A0A0M2SU10</accession>
<keyword evidence="1" id="KW-0472">Membrane</keyword>
<comment type="caution">
    <text evidence="2">The sequence shown here is derived from an EMBL/GenBank/DDBJ whole genome shotgun (WGS) entry which is preliminary data.</text>
</comment>
<dbReference type="Proteomes" id="UP000034166">
    <property type="component" value="Unassembled WGS sequence"/>
</dbReference>
<sequence length="183" mass="21062">MKKTKYFISIMLIIFIGYFSYYITQYDIKDKKTDIQSNLMVWINRGSPGIIPEVIDVVQLGDTSSHIVLLQIQNGSFGYAHLIKGWNGKFKIDHSGHGTNIVHYQEIQTNNGMYGVLVGRNPDLKIDHIVADLFYEDFSFISNVNAEEKFVRYKKFSKEVKKTFPAELTYYNNNGTVIEVSDL</sequence>
<dbReference type="EMBL" id="LAYY01000041">
    <property type="protein sequence ID" value="KKK36115.1"/>
    <property type="molecule type" value="Genomic_DNA"/>
</dbReference>
<name>A0A0M2SU10_9BACI</name>
<proteinExistence type="predicted"/>
<evidence type="ECO:0000313" key="2">
    <source>
        <dbReference type="EMBL" id="KKK36115.1"/>
    </source>
</evidence>
<dbReference type="RefSeq" id="WP_046525728.1">
    <property type="nucleotide sequence ID" value="NZ_LAYY01000041.1"/>
</dbReference>